<organism evidence="1 2">
    <name type="scientific">Bacillus cereus</name>
    <dbReference type="NCBI Taxonomy" id="1396"/>
    <lineage>
        <taxon>Bacteria</taxon>
        <taxon>Bacillati</taxon>
        <taxon>Bacillota</taxon>
        <taxon>Bacilli</taxon>
        <taxon>Bacillales</taxon>
        <taxon>Bacillaceae</taxon>
        <taxon>Bacillus</taxon>
        <taxon>Bacillus cereus group</taxon>
    </lineage>
</organism>
<comment type="caution">
    <text evidence="1">The sequence shown here is derived from an EMBL/GenBank/DDBJ whole genome shotgun (WGS) entry which is preliminary data.</text>
</comment>
<dbReference type="AlphaFoldDB" id="A0A164QTJ9"/>
<gene>
    <name evidence="1" type="ORF">B4088_0627</name>
</gene>
<evidence type="ECO:0000313" key="2">
    <source>
        <dbReference type="Proteomes" id="UP000076482"/>
    </source>
</evidence>
<dbReference type="EMBL" id="LJKE01000015">
    <property type="protein sequence ID" value="KZD72166.1"/>
    <property type="molecule type" value="Genomic_DNA"/>
</dbReference>
<sequence>MLNFTDYSNSDIYKKLLPEVENVAYIYMELPLESLNEDDFKKITQRICEDRLEDSLYFWVGLSEVEDLKDGDDWSDVNGCIENMIEQYRNELKE</sequence>
<protein>
    <submittedName>
        <fullName evidence="1">Uncharacterized protein</fullName>
    </submittedName>
</protein>
<dbReference type="RefSeq" id="WP_063259847.1">
    <property type="nucleotide sequence ID" value="NZ_LJKE01000015.1"/>
</dbReference>
<dbReference type="Proteomes" id="UP000076482">
    <property type="component" value="Unassembled WGS sequence"/>
</dbReference>
<evidence type="ECO:0000313" key="1">
    <source>
        <dbReference type="EMBL" id="KZD72166.1"/>
    </source>
</evidence>
<accession>A0A164QTJ9</accession>
<reference evidence="1 2" key="1">
    <citation type="submission" date="2015-09" db="EMBL/GenBank/DDBJ databases">
        <title>Bacillus cereus food isolates.</title>
        <authorList>
            <person name="Boekhorst J."/>
        </authorList>
    </citation>
    <scope>NUCLEOTIDE SEQUENCE [LARGE SCALE GENOMIC DNA]</scope>
    <source>
        <strain evidence="1 2">B4088</strain>
    </source>
</reference>
<proteinExistence type="predicted"/>
<name>A0A164QTJ9_BACCE</name>
<dbReference type="PATRIC" id="fig|1396.535.peg.4380"/>